<name>A0AAN9N1C6_CANGL</name>
<comment type="caution">
    <text evidence="1">The sequence shown here is derived from an EMBL/GenBank/DDBJ whole genome shotgun (WGS) entry which is preliminary data.</text>
</comment>
<reference evidence="1 2" key="1">
    <citation type="submission" date="2024-01" db="EMBL/GenBank/DDBJ databases">
        <title>The genomes of 5 underutilized Papilionoideae crops provide insights into root nodulation and disease resistanc.</title>
        <authorList>
            <person name="Jiang F."/>
        </authorList>
    </citation>
    <scope>NUCLEOTIDE SEQUENCE [LARGE SCALE GENOMIC DNA]</scope>
    <source>
        <strain evidence="1">LVBAO_FW01</strain>
        <tissue evidence="1">Leaves</tissue>
    </source>
</reference>
<evidence type="ECO:0000313" key="2">
    <source>
        <dbReference type="Proteomes" id="UP001367508"/>
    </source>
</evidence>
<dbReference type="Proteomes" id="UP001367508">
    <property type="component" value="Unassembled WGS sequence"/>
</dbReference>
<keyword evidence="2" id="KW-1185">Reference proteome</keyword>
<proteinExistence type="predicted"/>
<accession>A0AAN9N1C6</accession>
<dbReference type="EMBL" id="JAYMYQ010000001">
    <property type="protein sequence ID" value="KAK7362152.1"/>
    <property type="molecule type" value="Genomic_DNA"/>
</dbReference>
<organism evidence="1 2">
    <name type="scientific">Canavalia gladiata</name>
    <name type="common">Sword bean</name>
    <name type="synonym">Dolichos gladiatus</name>
    <dbReference type="NCBI Taxonomy" id="3824"/>
    <lineage>
        <taxon>Eukaryota</taxon>
        <taxon>Viridiplantae</taxon>
        <taxon>Streptophyta</taxon>
        <taxon>Embryophyta</taxon>
        <taxon>Tracheophyta</taxon>
        <taxon>Spermatophyta</taxon>
        <taxon>Magnoliopsida</taxon>
        <taxon>eudicotyledons</taxon>
        <taxon>Gunneridae</taxon>
        <taxon>Pentapetalae</taxon>
        <taxon>rosids</taxon>
        <taxon>fabids</taxon>
        <taxon>Fabales</taxon>
        <taxon>Fabaceae</taxon>
        <taxon>Papilionoideae</taxon>
        <taxon>50 kb inversion clade</taxon>
        <taxon>NPAAA clade</taxon>
        <taxon>indigoferoid/millettioid clade</taxon>
        <taxon>Phaseoleae</taxon>
        <taxon>Canavalia</taxon>
    </lineage>
</organism>
<protein>
    <submittedName>
        <fullName evidence="1">Uncharacterized protein</fullName>
    </submittedName>
</protein>
<sequence length="132" mass="14839">MQPSYDHAGNFEADKAGISYHVKDHMRPVFGLLEAPGINEINEESSMHVDTLRMQHEEWAMRRSAQSYRAIAMLWAQVGYQADWAARIIVNLAAVLIGPWQLLNLGPCRFNVHGSQANYKSGCLESSRPKPS</sequence>
<evidence type="ECO:0000313" key="1">
    <source>
        <dbReference type="EMBL" id="KAK7362152.1"/>
    </source>
</evidence>
<dbReference type="AlphaFoldDB" id="A0AAN9N1C6"/>
<gene>
    <name evidence="1" type="ORF">VNO77_04255</name>
</gene>